<dbReference type="GO" id="GO:0006334">
    <property type="term" value="P:nucleosome assembly"/>
    <property type="evidence" value="ECO:0007669"/>
    <property type="project" value="InterPro"/>
</dbReference>
<evidence type="ECO:0000313" key="5">
    <source>
        <dbReference type="Proteomes" id="UP001177140"/>
    </source>
</evidence>
<dbReference type="Gene3D" id="3.30.1120.90">
    <property type="entry name" value="Nucleosome assembly protein"/>
    <property type="match status" value="1"/>
</dbReference>
<dbReference type="GO" id="GO:0000724">
    <property type="term" value="P:double-strand break repair via homologous recombination"/>
    <property type="evidence" value="ECO:0007669"/>
    <property type="project" value="UniProtKB-ARBA"/>
</dbReference>
<gene>
    <name evidence="4" type="ORF">MKW94_021841</name>
</gene>
<dbReference type="AlphaFoldDB" id="A0AA41SB49"/>
<evidence type="ECO:0000256" key="1">
    <source>
        <dbReference type="ARBA" id="ARBA00009947"/>
    </source>
</evidence>
<dbReference type="Proteomes" id="UP001177140">
    <property type="component" value="Unassembled WGS sequence"/>
</dbReference>
<dbReference type="InterPro" id="IPR037231">
    <property type="entry name" value="NAP-like_sf"/>
</dbReference>
<dbReference type="SUPFAM" id="SSF143113">
    <property type="entry name" value="NAP-like"/>
    <property type="match status" value="1"/>
</dbReference>
<organism evidence="4 5">
    <name type="scientific">Papaver nudicaule</name>
    <name type="common">Iceland poppy</name>
    <dbReference type="NCBI Taxonomy" id="74823"/>
    <lineage>
        <taxon>Eukaryota</taxon>
        <taxon>Viridiplantae</taxon>
        <taxon>Streptophyta</taxon>
        <taxon>Embryophyta</taxon>
        <taxon>Tracheophyta</taxon>
        <taxon>Spermatophyta</taxon>
        <taxon>Magnoliopsida</taxon>
        <taxon>Ranunculales</taxon>
        <taxon>Papaveraceae</taxon>
        <taxon>Papaveroideae</taxon>
        <taxon>Papaver</taxon>
    </lineage>
</organism>
<evidence type="ECO:0000256" key="2">
    <source>
        <dbReference type="ARBA" id="ARBA00023186"/>
    </source>
</evidence>
<dbReference type="InterPro" id="IPR002164">
    <property type="entry name" value="NAP_family"/>
</dbReference>
<accession>A0AA41SB49</accession>
<sequence>MELHAEIQEVEKKAYDKRLKLDEKYDLETQEKEIAVCQRKTLTRGLFYYRRNKIIETIPCFWLTAFLGHYALGVLLSEEDQKIFRTTEDAEYWHTITFNFAENPYFGNESLTKKLVYTDEGVEICGCTINWKDGLVATSGNQHGKRGYAADGDTSFFAMFFERDDALKGVYDEVAKVIIDDLWPNATKYYVNGNFTDEEEVAIEEDCQYLLSCCEDRRI</sequence>
<dbReference type="Pfam" id="PF00956">
    <property type="entry name" value="NAP"/>
    <property type="match status" value="1"/>
</dbReference>
<comment type="caution">
    <text evidence="4">The sequence shown here is derived from an EMBL/GenBank/DDBJ whole genome shotgun (WGS) entry which is preliminary data.</text>
</comment>
<name>A0AA41SB49_PAPNU</name>
<evidence type="ECO:0000256" key="3">
    <source>
        <dbReference type="RuleBase" id="RU003876"/>
    </source>
</evidence>
<keyword evidence="2" id="KW-0143">Chaperone</keyword>
<comment type="similarity">
    <text evidence="1 3">Belongs to the nucleosome assembly protein (NAP) family.</text>
</comment>
<reference evidence="4" key="1">
    <citation type="submission" date="2022-03" db="EMBL/GenBank/DDBJ databases">
        <title>A functionally conserved STORR gene fusion in Papaver species that diverged 16.8 million years ago.</title>
        <authorList>
            <person name="Catania T."/>
        </authorList>
    </citation>
    <scope>NUCLEOTIDE SEQUENCE</scope>
    <source>
        <strain evidence="4">S-191538</strain>
    </source>
</reference>
<evidence type="ECO:0000313" key="4">
    <source>
        <dbReference type="EMBL" id="MCL7031118.1"/>
    </source>
</evidence>
<dbReference type="EMBL" id="JAJJMA010108908">
    <property type="protein sequence ID" value="MCL7031118.1"/>
    <property type="molecule type" value="Genomic_DNA"/>
</dbReference>
<dbReference type="GO" id="GO:0042393">
    <property type="term" value="F:histone binding"/>
    <property type="evidence" value="ECO:0007669"/>
    <property type="project" value="UniProtKB-ARBA"/>
</dbReference>
<proteinExistence type="inferred from homology"/>
<dbReference type="GO" id="GO:0005634">
    <property type="term" value="C:nucleus"/>
    <property type="evidence" value="ECO:0007669"/>
    <property type="project" value="InterPro"/>
</dbReference>
<keyword evidence="5" id="KW-1185">Reference proteome</keyword>
<dbReference type="PANTHER" id="PTHR11875">
    <property type="entry name" value="TESTIS-SPECIFIC Y-ENCODED PROTEIN"/>
    <property type="match status" value="1"/>
</dbReference>
<protein>
    <submittedName>
        <fullName evidence="4">Uncharacterized protein</fullName>
    </submittedName>
</protein>